<dbReference type="FunFam" id="3.30.1360.200:FF:000001">
    <property type="entry name" value="Protein translocase subunit SecD"/>
    <property type="match status" value="1"/>
</dbReference>
<keyword evidence="17" id="KW-1185">Reference proteome</keyword>
<dbReference type="Pfam" id="PF21760">
    <property type="entry name" value="SecD_1st"/>
    <property type="match status" value="1"/>
</dbReference>
<dbReference type="PANTHER" id="PTHR30081">
    <property type="entry name" value="PROTEIN-EXPORT MEMBRANE PROTEIN SEC"/>
    <property type="match status" value="1"/>
</dbReference>
<dbReference type="Proteomes" id="UP000054742">
    <property type="component" value="Unassembled WGS sequence"/>
</dbReference>
<dbReference type="SUPFAM" id="SSF82866">
    <property type="entry name" value="Multidrug efflux transporter AcrB transmembrane domain"/>
    <property type="match status" value="1"/>
</dbReference>
<dbReference type="AlphaFoldDB" id="A0A0W0SDJ0"/>
<feature type="transmembrane region" description="Helical" evidence="11">
    <location>
        <begin position="505"/>
        <end position="529"/>
    </location>
</feature>
<feature type="domain" description="Protein translocase subunit SecDF P1" evidence="14">
    <location>
        <begin position="227"/>
        <end position="286"/>
    </location>
</feature>
<protein>
    <recommendedName>
        <fullName evidence="10 11">Protein translocase subunit SecD</fullName>
    </recommendedName>
</protein>
<dbReference type="Gene3D" id="1.20.1640.10">
    <property type="entry name" value="Multidrug efflux transporter AcrB transmembrane domain"/>
    <property type="match status" value="1"/>
</dbReference>
<keyword evidence="2 11" id="KW-0813">Transport</keyword>
<dbReference type="GO" id="GO:0043952">
    <property type="term" value="P:protein transport by the Sec complex"/>
    <property type="evidence" value="ECO:0007669"/>
    <property type="project" value="UniProtKB-UniRule"/>
</dbReference>
<dbReference type="InterPro" id="IPR054384">
    <property type="entry name" value="SecDF_P1_head"/>
</dbReference>
<dbReference type="InterPro" id="IPR048634">
    <property type="entry name" value="SecD_SecF_C"/>
</dbReference>
<organism evidence="16 17">
    <name type="scientific">Legionella brunensis</name>
    <dbReference type="NCBI Taxonomy" id="29422"/>
    <lineage>
        <taxon>Bacteria</taxon>
        <taxon>Pseudomonadati</taxon>
        <taxon>Pseudomonadota</taxon>
        <taxon>Gammaproteobacteria</taxon>
        <taxon>Legionellales</taxon>
        <taxon>Legionellaceae</taxon>
        <taxon>Legionella</taxon>
    </lineage>
</organism>
<dbReference type="PANTHER" id="PTHR30081:SF1">
    <property type="entry name" value="PROTEIN TRANSLOCASE SUBUNIT SECD"/>
    <property type="match status" value="1"/>
</dbReference>
<dbReference type="FunFam" id="1.20.1640.10:FF:000004">
    <property type="entry name" value="Protein translocase subunit SecD"/>
    <property type="match status" value="1"/>
</dbReference>
<dbReference type="OrthoDB" id="9805019at2"/>
<dbReference type="GO" id="GO:0015450">
    <property type="term" value="F:protein-transporting ATPase activity"/>
    <property type="evidence" value="ECO:0007669"/>
    <property type="project" value="InterPro"/>
</dbReference>
<dbReference type="Gene3D" id="3.30.70.3400">
    <property type="match status" value="2"/>
</dbReference>
<evidence type="ECO:0000256" key="1">
    <source>
        <dbReference type="ARBA" id="ARBA00004651"/>
    </source>
</evidence>
<dbReference type="Pfam" id="PF07549">
    <property type="entry name" value="Sec_GG"/>
    <property type="match status" value="1"/>
</dbReference>
<dbReference type="NCBIfam" id="TIGR00916">
    <property type="entry name" value="2A0604s01"/>
    <property type="match status" value="1"/>
</dbReference>
<feature type="transmembrane region" description="Helical" evidence="11">
    <location>
        <begin position="578"/>
        <end position="606"/>
    </location>
</feature>
<evidence type="ECO:0000259" key="15">
    <source>
        <dbReference type="Pfam" id="PF22599"/>
    </source>
</evidence>
<dbReference type="InterPro" id="IPR001036">
    <property type="entry name" value="Acrflvin-R"/>
</dbReference>
<comment type="function">
    <text evidence="11">Part of the Sec protein translocase complex. Interacts with the SecYEG preprotein conducting channel. SecDF uses the proton motive force (PMF) to complete protein translocation after the ATP-dependent function of SecA.</text>
</comment>
<dbReference type="Pfam" id="PF13721">
    <property type="entry name" value="SecD-TM1"/>
    <property type="match status" value="1"/>
</dbReference>
<feature type="transmembrane region" description="Helical" evidence="11">
    <location>
        <begin position="7"/>
        <end position="29"/>
    </location>
</feature>
<dbReference type="EMBL" id="LNXV01000029">
    <property type="protein sequence ID" value="KTC81550.1"/>
    <property type="molecule type" value="Genomic_DNA"/>
</dbReference>
<keyword evidence="6 11" id="KW-1133">Transmembrane helix</keyword>
<feature type="transmembrane region" description="Helical" evidence="11">
    <location>
        <begin position="550"/>
        <end position="572"/>
    </location>
</feature>
<evidence type="ECO:0000256" key="4">
    <source>
        <dbReference type="ARBA" id="ARBA00022692"/>
    </source>
</evidence>
<dbReference type="GO" id="GO:0065002">
    <property type="term" value="P:intracellular protein transmembrane transport"/>
    <property type="evidence" value="ECO:0007669"/>
    <property type="project" value="UniProtKB-UniRule"/>
</dbReference>
<proteinExistence type="inferred from homology"/>
<dbReference type="PRINTS" id="PR00702">
    <property type="entry name" value="ACRIFLAVINRP"/>
</dbReference>
<feature type="domain" description="SecDF P1 head subdomain" evidence="15">
    <location>
        <begin position="309"/>
        <end position="433"/>
    </location>
</feature>
<feature type="transmembrane region" description="Helical" evidence="11">
    <location>
        <begin position="455"/>
        <end position="474"/>
    </location>
</feature>
<evidence type="ECO:0000256" key="2">
    <source>
        <dbReference type="ARBA" id="ARBA00022448"/>
    </source>
</evidence>
<dbReference type="NCBIfam" id="TIGR01129">
    <property type="entry name" value="secD"/>
    <property type="match status" value="1"/>
</dbReference>
<evidence type="ECO:0000256" key="11">
    <source>
        <dbReference type="HAMAP-Rule" id="MF_01463"/>
    </source>
</evidence>
<dbReference type="STRING" id="29422.Lbru_2070"/>
<keyword evidence="4 11" id="KW-0812">Transmembrane</keyword>
<dbReference type="InterPro" id="IPR005791">
    <property type="entry name" value="SecD"/>
</dbReference>
<name>A0A0W0SDJ0_9GAMM</name>
<evidence type="ECO:0000259" key="13">
    <source>
        <dbReference type="Pfam" id="PF13721"/>
    </source>
</evidence>
<dbReference type="GO" id="GO:0005886">
    <property type="term" value="C:plasma membrane"/>
    <property type="evidence" value="ECO:0007669"/>
    <property type="project" value="UniProtKB-SubCell"/>
</dbReference>
<comment type="caution">
    <text evidence="16">The sequence shown here is derived from an EMBL/GenBank/DDBJ whole genome shotgun (WGS) entry which is preliminary data.</text>
</comment>
<dbReference type="Pfam" id="PF22599">
    <property type="entry name" value="SecDF_P1_head"/>
    <property type="match status" value="1"/>
</dbReference>
<evidence type="ECO:0000256" key="5">
    <source>
        <dbReference type="ARBA" id="ARBA00022927"/>
    </source>
</evidence>
<evidence type="ECO:0000256" key="3">
    <source>
        <dbReference type="ARBA" id="ARBA00022475"/>
    </source>
</evidence>
<keyword evidence="3 11" id="KW-1003">Cell membrane</keyword>
<feature type="domain" description="Protein export membrane protein SecD/SecF C-terminal" evidence="12">
    <location>
        <begin position="439"/>
        <end position="605"/>
    </location>
</feature>
<comment type="subcellular location">
    <subcellularLocation>
        <location evidence="1 11">Cell membrane</location>
        <topology evidence="1 11">Multi-pass membrane protein</topology>
    </subcellularLocation>
</comment>
<evidence type="ECO:0000256" key="9">
    <source>
        <dbReference type="ARBA" id="ARBA00060774"/>
    </source>
</evidence>
<dbReference type="Pfam" id="PF02355">
    <property type="entry name" value="SecD_SecF_C"/>
    <property type="match status" value="1"/>
</dbReference>
<dbReference type="InterPro" id="IPR027398">
    <property type="entry name" value="SecD-TM"/>
</dbReference>
<evidence type="ECO:0000256" key="6">
    <source>
        <dbReference type="ARBA" id="ARBA00022989"/>
    </source>
</evidence>
<sequence>MQNKYPLWKNLVLIIITVVGLIYAIPNIYSEDPAVQISSQSPVDMDQLSEQISTLLNDAKIKYNSITTTSDRLEIRFASTDTQLLARDAIKNALGSQYTVALNLAPTTPRWLSLIGAEPMKQGLDLRGGVHFLLEVDVDSVISRRYEGLMKNIGQDLREAGIRYVGIRYLADKGIDIRFRDEQTMSAALGEINAKLPDLMITQSSATYSLLAALSPTELNSIRQNTIEQTMSILRNRVNELGVGEAVVQQQGATRVGVDLPGIQDAARAKQILGGTATLQFYLVDQENDAQLAKQTGVIPVNSKLYMMDGRPILLKRQVVLSGDSITSAVSSFDQQTGTPAVQVQLGGGGESLFTKITRENIGRRMAIVFVETKTNTYTIDGVEKRVTQREERVISAPVIQNALGNNFQITGLADSKEASNLALLLRAGALPAVIYPVEERTVGPSLGKENIRRGLISLEVGMGLILVLMLIYYRFFGLVANIALFLNLILLAALMSLIGNTLTLPGIAAFVLTVGMAVDANVLIYERIREELRNGLSPQAAIHAGYDRAFSTIVDANVTTLIVGIVLFAIGSGPIRGFAVILSLGLLTSMITSITYTRAIVNWYYGGRNVKKLSIGI</sequence>
<evidence type="ECO:0000256" key="8">
    <source>
        <dbReference type="ARBA" id="ARBA00023136"/>
    </source>
</evidence>
<evidence type="ECO:0000313" key="16">
    <source>
        <dbReference type="EMBL" id="KTC81550.1"/>
    </source>
</evidence>
<evidence type="ECO:0000256" key="7">
    <source>
        <dbReference type="ARBA" id="ARBA00023010"/>
    </source>
</evidence>
<accession>A0A0W0SDJ0</accession>
<feature type="transmembrane region" description="Helical" evidence="11">
    <location>
        <begin position="479"/>
        <end position="499"/>
    </location>
</feature>
<keyword evidence="5 11" id="KW-0653">Protein transport</keyword>
<dbReference type="Gene3D" id="3.30.1360.200">
    <property type="match status" value="1"/>
</dbReference>
<evidence type="ECO:0000313" key="17">
    <source>
        <dbReference type="Proteomes" id="UP000054742"/>
    </source>
</evidence>
<dbReference type="HAMAP" id="MF_01463_B">
    <property type="entry name" value="SecD_B"/>
    <property type="match status" value="1"/>
</dbReference>
<keyword evidence="8 11" id="KW-0472">Membrane</keyword>
<evidence type="ECO:0000259" key="12">
    <source>
        <dbReference type="Pfam" id="PF02355"/>
    </source>
</evidence>
<dbReference type="InterPro" id="IPR055344">
    <property type="entry name" value="SecD_SecF_C_bact"/>
</dbReference>
<dbReference type="GO" id="GO:0006605">
    <property type="term" value="P:protein targeting"/>
    <property type="evidence" value="ECO:0007669"/>
    <property type="project" value="UniProtKB-UniRule"/>
</dbReference>
<dbReference type="InterPro" id="IPR048631">
    <property type="entry name" value="SecD_1st"/>
</dbReference>
<feature type="domain" description="SecD export protein N-terminal TM" evidence="13">
    <location>
        <begin position="3"/>
        <end position="102"/>
    </location>
</feature>
<comment type="subunit">
    <text evidence="11">Forms a complex with SecF. Part of the essential Sec protein translocation apparatus which comprises SecA, SecYEG and auxiliary proteins SecDF-YajC and YidC.</text>
</comment>
<gene>
    <name evidence="11 16" type="primary">secD</name>
    <name evidence="16" type="ORF">Lbru_2070</name>
</gene>
<dbReference type="InterPro" id="IPR022813">
    <property type="entry name" value="SecD/SecF_arch_bac"/>
</dbReference>
<dbReference type="RefSeq" id="WP_058442059.1">
    <property type="nucleotide sequence ID" value="NZ_CAAAHU010000005.1"/>
</dbReference>
<keyword evidence="7 11" id="KW-0811">Translocation</keyword>
<dbReference type="PATRIC" id="fig|29422.6.peg.2208"/>
<dbReference type="Gene3D" id="3.30.70.260">
    <property type="match status" value="1"/>
</dbReference>
<comment type="similarity">
    <text evidence="9 11">Belongs to the SecD/SecF family. SecD subfamily.</text>
</comment>
<reference evidence="16 17" key="1">
    <citation type="submission" date="2015-11" db="EMBL/GenBank/DDBJ databases">
        <title>Genomic analysis of 38 Legionella species identifies large and diverse effector repertoires.</title>
        <authorList>
            <person name="Burstein D."/>
            <person name="Amaro F."/>
            <person name="Zusman T."/>
            <person name="Lifshitz Z."/>
            <person name="Cohen O."/>
            <person name="Gilbert J.A."/>
            <person name="Pupko T."/>
            <person name="Shuman H.A."/>
            <person name="Segal G."/>
        </authorList>
    </citation>
    <scope>NUCLEOTIDE SEQUENCE [LARGE SCALE GENOMIC DNA]</scope>
    <source>
        <strain evidence="16 17">ATCC 43878</strain>
    </source>
</reference>
<evidence type="ECO:0000256" key="10">
    <source>
        <dbReference type="ARBA" id="ARBA00068220"/>
    </source>
</evidence>
<dbReference type="InterPro" id="IPR022646">
    <property type="entry name" value="SecD/SecF_CS"/>
</dbReference>
<evidence type="ECO:0000259" key="14">
    <source>
        <dbReference type="Pfam" id="PF21760"/>
    </source>
</evidence>